<dbReference type="EMBL" id="CADCTW010000021">
    <property type="protein sequence ID" value="CAA9299156.1"/>
    <property type="molecule type" value="Genomic_DNA"/>
</dbReference>
<organism evidence="1">
    <name type="scientific">uncultured Gemmatimonadota bacterium</name>
    <dbReference type="NCBI Taxonomy" id="203437"/>
    <lineage>
        <taxon>Bacteria</taxon>
        <taxon>Pseudomonadati</taxon>
        <taxon>Gemmatimonadota</taxon>
        <taxon>environmental samples</taxon>
    </lineage>
</organism>
<reference evidence="1" key="1">
    <citation type="submission" date="2020-02" db="EMBL/GenBank/DDBJ databases">
        <authorList>
            <person name="Meier V. D."/>
        </authorList>
    </citation>
    <scope>NUCLEOTIDE SEQUENCE</scope>
    <source>
        <strain evidence="1">AVDCRST_MAG68</strain>
    </source>
</reference>
<dbReference type="AlphaFoldDB" id="A0A6J4KAC7"/>
<name>A0A6J4KAC7_9BACT</name>
<proteinExistence type="predicted"/>
<accession>A0A6J4KAC7</accession>
<gene>
    <name evidence="1" type="ORF">AVDCRST_MAG68-519</name>
</gene>
<sequence>MATTVALAPWLCVTAFGRFCSEQRTDTVADVHASACMTTQSPARHIKKRGTEILISVPLFPLCLCVSV</sequence>
<protein>
    <submittedName>
        <fullName evidence="1">Uncharacterized protein</fullName>
    </submittedName>
</protein>
<evidence type="ECO:0000313" key="1">
    <source>
        <dbReference type="EMBL" id="CAA9299156.1"/>
    </source>
</evidence>